<comment type="caution">
    <text evidence="2">The sequence shown here is derived from an EMBL/GenBank/DDBJ whole genome shotgun (WGS) entry which is preliminary data.</text>
</comment>
<evidence type="ECO:0000313" key="3">
    <source>
        <dbReference type="Proteomes" id="UP000766336"/>
    </source>
</evidence>
<evidence type="ECO:0000313" key="2">
    <source>
        <dbReference type="EMBL" id="MBS7810260.1"/>
    </source>
</evidence>
<reference evidence="2 3" key="1">
    <citation type="submission" date="2021-05" db="EMBL/GenBank/DDBJ databases">
        <title>Roseococcus sp. XZZS9, whole genome shotgun sequencing project.</title>
        <authorList>
            <person name="Zhao G."/>
            <person name="Shen L."/>
        </authorList>
    </citation>
    <scope>NUCLEOTIDE SEQUENCE [LARGE SCALE GENOMIC DNA]</scope>
    <source>
        <strain evidence="2 3">XZZS9</strain>
    </source>
</reference>
<dbReference type="EMBL" id="JAHCDA010000001">
    <property type="protein sequence ID" value="MBS7810260.1"/>
    <property type="molecule type" value="Genomic_DNA"/>
</dbReference>
<accession>A0ABS5QBC4</accession>
<dbReference type="Pfam" id="PF13274">
    <property type="entry name" value="SocA_Panacea"/>
    <property type="match status" value="1"/>
</dbReference>
<dbReference type="RefSeq" id="WP_213668890.1">
    <property type="nucleotide sequence ID" value="NZ_JAHCDA010000001.1"/>
</dbReference>
<keyword evidence="3" id="KW-1185">Reference proteome</keyword>
<proteinExistence type="predicted"/>
<dbReference type="InterPro" id="IPR025272">
    <property type="entry name" value="SocA_Panacea"/>
</dbReference>
<gene>
    <name evidence="2" type="ORF">KHU32_04880</name>
</gene>
<organism evidence="2 3">
    <name type="scientific">Roseococcus pinisoli</name>
    <dbReference type="NCBI Taxonomy" id="2835040"/>
    <lineage>
        <taxon>Bacteria</taxon>
        <taxon>Pseudomonadati</taxon>
        <taxon>Pseudomonadota</taxon>
        <taxon>Alphaproteobacteria</taxon>
        <taxon>Acetobacterales</taxon>
        <taxon>Roseomonadaceae</taxon>
        <taxon>Roseococcus</taxon>
    </lineage>
</organism>
<name>A0ABS5QBC4_9PROT</name>
<feature type="domain" description="Antitoxin SocA-like Panacea" evidence="1">
    <location>
        <begin position="28"/>
        <end position="131"/>
    </location>
</feature>
<evidence type="ECO:0000259" key="1">
    <source>
        <dbReference type="Pfam" id="PF13274"/>
    </source>
</evidence>
<dbReference type="Proteomes" id="UP000766336">
    <property type="component" value="Unassembled WGS sequence"/>
</dbReference>
<protein>
    <submittedName>
        <fullName evidence="2">SocA family protein</fullName>
    </submittedName>
</protein>
<sequence>MAYEARALTNRLLDLADMQGLSLTHMALHKVAYFAHGWRLAERAEPLVSELFEAWEHGPVLSSVYGAFKGSGRAPVTTRAERFDPVTQIKAVAAAEFLAEDVKFLGDIVRAYGRLDALALSDMTHKAGGPWDRVWNARGKKITLGMRISNETIRADFLGQLVEDASNSSNMAS</sequence>